<evidence type="ECO:0000313" key="2">
    <source>
        <dbReference type="EMBL" id="MBI3128569.1"/>
    </source>
</evidence>
<dbReference type="PANTHER" id="PTHR11895:SF176">
    <property type="entry name" value="AMIDASE AMID-RELATED"/>
    <property type="match status" value="1"/>
</dbReference>
<comment type="caution">
    <text evidence="2">The sequence shown here is derived from an EMBL/GenBank/DDBJ whole genome shotgun (WGS) entry which is preliminary data.</text>
</comment>
<name>A0A932I3L1_UNCTE</name>
<feature type="domain" description="Amidase" evidence="1">
    <location>
        <begin position="26"/>
        <end position="453"/>
    </location>
</feature>
<organism evidence="2 3">
    <name type="scientific">Tectimicrobiota bacterium</name>
    <dbReference type="NCBI Taxonomy" id="2528274"/>
    <lineage>
        <taxon>Bacteria</taxon>
        <taxon>Pseudomonadati</taxon>
        <taxon>Nitrospinota/Tectimicrobiota group</taxon>
        <taxon>Candidatus Tectimicrobiota</taxon>
    </lineage>
</organism>
<dbReference type="GO" id="GO:0003824">
    <property type="term" value="F:catalytic activity"/>
    <property type="evidence" value="ECO:0007669"/>
    <property type="project" value="InterPro"/>
</dbReference>
<evidence type="ECO:0000313" key="3">
    <source>
        <dbReference type="Proteomes" id="UP000782312"/>
    </source>
</evidence>
<dbReference type="InterPro" id="IPR023631">
    <property type="entry name" value="Amidase_dom"/>
</dbReference>
<dbReference type="Pfam" id="PF01425">
    <property type="entry name" value="Amidase"/>
    <property type="match status" value="1"/>
</dbReference>
<dbReference type="Proteomes" id="UP000782312">
    <property type="component" value="Unassembled WGS sequence"/>
</dbReference>
<proteinExistence type="predicted"/>
<dbReference type="PANTHER" id="PTHR11895">
    <property type="entry name" value="TRANSAMIDASE"/>
    <property type="match status" value="1"/>
</dbReference>
<dbReference type="Gene3D" id="3.90.1300.10">
    <property type="entry name" value="Amidase signature (AS) domain"/>
    <property type="match status" value="1"/>
</dbReference>
<dbReference type="InterPro" id="IPR036928">
    <property type="entry name" value="AS_sf"/>
</dbReference>
<gene>
    <name evidence="2" type="ORF">HYZ11_13270</name>
</gene>
<dbReference type="EMBL" id="JACPUR010000032">
    <property type="protein sequence ID" value="MBI3128569.1"/>
    <property type="molecule type" value="Genomic_DNA"/>
</dbReference>
<dbReference type="AlphaFoldDB" id="A0A932I3L1"/>
<dbReference type="SUPFAM" id="SSF75304">
    <property type="entry name" value="Amidase signature (AS) enzymes"/>
    <property type="match status" value="1"/>
</dbReference>
<reference evidence="2" key="1">
    <citation type="submission" date="2020-07" db="EMBL/GenBank/DDBJ databases">
        <title>Huge and variable diversity of episymbiotic CPR bacteria and DPANN archaea in groundwater ecosystems.</title>
        <authorList>
            <person name="He C.Y."/>
            <person name="Keren R."/>
            <person name="Whittaker M."/>
            <person name="Farag I.F."/>
            <person name="Doudna J."/>
            <person name="Cate J.H.D."/>
            <person name="Banfield J.F."/>
        </authorList>
    </citation>
    <scope>NUCLEOTIDE SEQUENCE</scope>
    <source>
        <strain evidence="2">NC_groundwater_763_Ag_S-0.2um_68_21</strain>
    </source>
</reference>
<protein>
    <submittedName>
        <fullName evidence="2">Amidase</fullName>
    </submittedName>
</protein>
<evidence type="ECO:0000259" key="1">
    <source>
        <dbReference type="Pfam" id="PF01425"/>
    </source>
</evidence>
<dbReference type="InterPro" id="IPR000120">
    <property type="entry name" value="Amidase"/>
</dbReference>
<sequence length="473" mass="50965">MTDDLCYAPVHELAGRIAKKELSPLDVVEANLKRIEEVNPKVLGFIHVTGDQARKEAKRAGEEIAAGRRKSPLHGIPFGVKDIIDTAGVRTTMGSAFFMDRVPEADAFSVAGLKRAGAILLGKCHTQEFASGPLSHNPHLGTARNPWDLSRITGGSSTGSAASVASGMAPAALGTDTGSSIRGPATHCGIVGLKPTHGRVSLSGVCPNALSYDHVGPLARTVRDAALVLQAIAGYDPADPYSRDVPVPDFSADLDKGVKGMRLALCPDLCENAEVDAEIQLAFDRAVGVLRELGARVETLPFSEAKKIRPVNEAIMSHEFIEFHRPLYAKDPSKYGDFTRKRIEDRIGKGDPDAFIRAQRQRELLRRAVLALFERADILLTPGLPCIAPSIDTLKSKVNGKEIDYSLSVTQPFLTHQNMTGFPALVVPTGLSAEGLPMSIQFIGPPWEEGRVLRAGQAYEEATPELRNRRPPV</sequence>
<accession>A0A932I3L1</accession>